<feature type="region of interest" description="Disordered" evidence="1">
    <location>
        <begin position="279"/>
        <end position="306"/>
    </location>
</feature>
<feature type="region of interest" description="Disordered" evidence="1">
    <location>
        <begin position="27"/>
        <end position="263"/>
    </location>
</feature>
<evidence type="ECO:0000313" key="2">
    <source>
        <dbReference type="EMBL" id="KAK0657064.1"/>
    </source>
</evidence>
<feature type="compositionally biased region" description="Low complexity" evidence="1">
    <location>
        <begin position="237"/>
        <end position="248"/>
    </location>
</feature>
<gene>
    <name evidence="2" type="ORF">B0T16DRAFT_488261</name>
</gene>
<accession>A0AA40D1R8</accession>
<reference evidence="2" key="1">
    <citation type="submission" date="2023-06" db="EMBL/GenBank/DDBJ databases">
        <title>Genome-scale phylogeny and comparative genomics of the fungal order Sordariales.</title>
        <authorList>
            <consortium name="Lawrence Berkeley National Laboratory"/>
            <person name="Hensen N."/>
            <person name="Bonometti L."/>
            <person name="Westerberg I."/>
            <person name="Brannstrom I.O."/>
            <person name="Guillou S."/>
            <person name="Cros-Aarteil S."/>
            <person name="Calhoun S."/>
            <person name="Haridas S."/>
            <person name="Kuo A."/>
            <person name="Mondo S."/>
            <person name="Pangilinan J."/>
            <person name="Riley R."/>
            <person name="Labutti K."/>
            <person name="Andreopoulos B."/>
            <person name="Lipzen A."/>
            <person name="Chen C."/>
            <person name="Yanf M."/>
            <person name="Daum C."/>
            <person name="Ng V."/>
            <person name="Clum A."/>
            <person name="Steindorff A."/>
            <person name="Ohm R."/>
            <person name="Martin F."/>
            <person name="Silar P."/>
            <person name="Natvig D."/>
            <person name="Lalanne C."/>
            <person name="Gautier V."/>
            <person name="Ament-Velasquez S.L."/>
            <person name="Kruys A."/>
            <person name="Hutchinson M.I."/>
            <person name="Powell A.J."/>
            <person name="Barry K."/>
            <person name="Miller A.N."/>
            <person name="Grigoriev I.V."/>
            <person name="Debuchy R."/>
            <person name="Gladieux P."/>
            <person name="Thoren M.H."/>
            <person name="Johannesson H."/>
        </authorList>
    </citation>
    <scope>NUCLEOTIDE SEQUENCE</scope>
    <source>
        <strain evidence="2">SMH2532-1</strain>
    </source>
</reference>
<feature type="region of interest" description="Disordered" evidence="1">
    <location>
        <begin position="717"/>
        <end position="762"/>
    </location>
</feature>
<dbReference type="Proteomes" id="UP001174936">
    <property type="component" value="Unassembled WGS sequence"/>
</dbReference>
<comment type="caution">
    <text evidence="2">The sequence shown here is derived from an EMBL/GenBank/DDBJ whole genome shotgun (WGS) entry which is preliminary data.</text>
</comment>
<name>A0AA40D1R8_9PEZI</name>
<proteinExistence type="predicted"/>
<protein>
    <submittedName>
        <fullName evidence="2">Uncharacterized protein</fullName>
    </submittedName>
</protein>
<feature type="compositionally biased region" description="Polar residues" evidence="1">
    <location>
        <begin position="151"/>
        <end position="178"/>
    </location>
</feature>
<sequence>MDPPVSPQASSTGLVRAGLQTSWLAWTTPSSQMQADDDEPEAVTPFHPLSDMTYFEDPPASEAPKAPPRRKKGDHLGKILKTVGGFGSSPEPENNDDWSPPSLEDLLFPSQPSSYKIQDKRTKENKVHGGTREAENDHHHSNSSSRKADQATHSNPAPDNSSPTNVASNPKESVSTPNMAVLTKKSPPHRSSSATTKAEKRKAEDAPTPDEALHISALDQQTRQRQQKTQGSEADQASKSNSHAAKASEGNRKPKRAAKKYTTRVCDSVDEQVETAAAPFCANETSDPVSRMQESDPKAVEDQTFWHQDPVEIIEINSDDEVMQELPVAPTKQGKKGTSNAPAAHVDPPAPPPGQKAMKPNLGFVSENECGDSSWSRRKFDHTVLTSFSDEPRAMANSIFSGARNQPGGFASIRGGGSDGSTFDANRLPSVGENVPDTPAPFQDDGAGCSANSSLGLLFSDRLGSNTLLERGAGVREPTDHRYSAPETVWKQAVADDSLPMVMRQIVSTLHRSLKSKEDVVDGIAKEYQENAVRLIRNLRSRHTFERTETFKAHETASQEILATFVAAERDMGEIIEQVKSLDAGQVAASVRHQGFIEKLDLICQLYAKKSQKSMQTAIEKGSAGDGLVSDNEQDEALISEFQSKLDQKVRHADSKVERDLEKLHAKAEMLLRGVIPGVKQKTPPQPVHERPKKPQNTFYDIMEGGLDTMISDMQQPLEGGLDENVGSQGGSLTGSRLSGEEKGVIFVPSDNSDPGEDDDFK</sequence>
<organism evidence="2 3">
    <name type="scientific">Cercophora newfieldiana</name>
    <dbReference type="NCBI Taxonomy" id="92897"/>
    <lineage>
        <taxon>Eukaryota</taxon>
        <taxon>Fungi</taxon>
        <taxon>Dikarya</taxon>
        <taxon>Ascomycota</taxon>
        <taxon>Pezizomycotina</taxon>
        <taxon>Sordariomycetes</taxon>
        <taxon>Sordariomycetidae</taxon>
        <taxon>Sordariales</taxon>
        <taxon>Lasiosphaeriaceae</taxon>
        <taxon>Cercophora</taxon>
    </lineage>
</organism>
<evidence type="ECO:0000256" key="1">
    <source>
        <dbReference type="SAM" id="MobiDB-lite"/>
    </source>
</evidence>
<feature type="region of interest" description="Disordered" evidence="1">
    <location>
        <begin position="679"/>
        <end position="698"/>
    </location>
</feature>
<feature type="region of interest" description="Disordered" evidence="1">
    <location>
        <begin position="331"/>
        <end position="354"/>
    </location>
</feature>
<dbReference type="AlphaFoldDB" id="A0AA40D1R8"/>
<dbReference type="EMBL" id="JAULSV010000001">
    <property type="protein sequence ID" value="KAK0657064.1"/>
    <property type="molecule type" value="Genomic_DNA"/>
</dbReference>
<keyword evidence="3" id="KW-1185">Reference proteome</keyword>
<feature type="compositionally biased region" description="Basic residues" evidence="1">
    <location>
        <begin position="253"/>
        <end position="262"/>
    </location>
</feature>
<evidence type="ECO:0000313" key="3">
    <source>
        <dbReference type="Proteomes" id="UP001174936"/>
    </source>
</evidence>
<feature type="compositionally biased region" description="Low complexity" evidence="1">
    <location>
        <begin position="220"/>
        <end position="230"/>
    </location>
</feature>
<feature type="compositionally biased region" description="Basic and acidic residues" evidence="1">
    <location>
        <begin position="117"/>
        <end position="150"/>
    </location>
</feature>